<dbReference type="Pfam" id="PF09844">
    <property type="entry name" value="DUF2071"/>
    <property type="match status" value="1"/>
</dbReference>
<evidence type="ECO:0000313" key="2">
    <source>
        <dbReference type="EMBL" id="QCD64240.1"/>
    </source>
</evidence>
<dbReference type="GeneID" id="42177434"/>
<evidence type="ECO:0000313" key="3">
    <source>
        <dbReference type="Proteomes" id="UP000297053"/>
    </source>
</evidence>
<gene>
    <name evidence="2" type="ORF">E5139_00815</name>
</gene>
<accession>A0A4D6K8W9</accession>
<dbReference type="PANTHER" id="PTHR39186">
    <property type="entry name" value="DUF2071 FAMILY PROTEIN"/>
    <property type="match status" value="1"/>
</dbReference>
<sequence length="243" mass="26012">MSGPLRPLSIALSDVCFLHWPVAPAAVRDALPAWARPDTTDGTAWVSALSLSIDCFDAFGVPLREHVETVAVRTYVQTPSGDRAVAFLSLDVTDRLVVDALRTLFHLPASHADVRRRRQGGRTEVVSRRRDGGNARLGVTFEPTGTPTTTAPDTLAAFLLDRERYVTTGPLEARLVGSVGHPPWTVQPADAAVTETTLLDAAGVDALDGEPLAHYSPGVEMGVGVLEPLSPTTIMNARSLWCL</sequence>
<proteinExistence type="predicted"/>
<feature type="region of interest" description="Disordered" evidence="1">
    <location>
        <begin position="116"/>
        <end position="137"/>
    </location>
</feature>
<dbReference type="PANTHER" id="PTHR39186:SF1">
    <property type="entry name" value="DUF2071 DOMAIN-CONTAINING PROTEIN"/>
    <property type="match status" value="1"/>
</dbReference>
<dbReference type="InterPro" id="IPR018644">
    <property type="entry name" value="DUF2071"/>
</dbReference>
<dbReference type="EMBL" id="CP039375">
    <property type="protein sequence ID" value="QCD64240.1"/>
    <property type="molecule type" value="Genomic_DNA"/>
</dbReference>
<dbReference type="InterPro" id="IPR023375">
    <property type="entry name" value="ADC_dom_sf"/>
</dbReference>
<reference evidence="2 3" key="1">
    <citation type="submission" date="2019-04" db="EMBL/GenBank/DDBJ databases">
        <title>Complete genome sequence of Arthrobacter sp. ZXY-2 associated with effective atrazine degradation and salt adaptation.</title>
        <authorList>
            <person name="Zhao X."/>
        </authorList>
    </citation>
    <scope>NUCLEOTIDE SEQUENCE [LARGE SCALE GENOMIC DNA]</scope>
    <source>
        <strain evidence="3">ZP60</strain>
    </source>
</reference>
<name>A0A4D6K8W9_9EURY</name>
<organism evidence="2 3">
    <name type="scientific">Halomicrobium mukohataei</name>
    <dbReference type="NCBI Taxonomy" id="57705"/>
    <lineage>
        <taxon>Archaea</taxon>
        <taxon>Methanobacteriati</taxon>
        <taxon>Methanobacteriota</taxon>
        <taxon>Stenosarchaea group</taxon>
        <taxon>Halobacteria</taxon>
        <taxon>Halobacteriales</taxon>
        <taxon>Haloarculaceae</taxon>
        <taxon>Halomicrobium</taxon>
    </lineage>
</organism>
<dbReference type="KEGG" id="halz:E5139_00815"/>
<dbReference type="AlphaFoldDB" id="A0A4D6K8W9"/>
<reference evidence="2 3" key="2">
    <citation type="submission" date="2019-04" db="EMBL/GenBank/DDBJ databases">
        <authorList>
            <person name="Yang S."/>
            <person name="Wei W."/>
        </authorList>
    </citation>
    <scope>NUCLEOTIDE SEQUENCE [LARGE SCALE GENOMIC DNA]</scope>
    <source>
        <strain evidence="3">ZP60</strain>
    </source>
</reference>
<dbReference type="RefSeq" id="WP_015763651.1">
    <property type="nucleotide sequence ID" value="NZ_CP039375.1"/>
</dbReference>
<dbReference type="OMA" id="NARSLWC"/>
<dbReference type="Proteomes" id="UP000297053">
    <property type="component" value="Chromosome"/>
</dbReference>
<dbReference type="SUPFAM" id="SSF160104">
    <property type="entry name" value="Acetoacetate decarboxylase-like"/>
    <property type="match status" value="1"/>
</dbReference>
<protein>
    <submittedName>
        <fullName evidence="2">DUF2071 domain-containing protein</fullName>
    </submittedName>
</protein>
<evidence type="ECO:0000256" key="1">
    <source>
        <dbReference type="SAM" id="MobiDB-lite"/>
    </source>
</evidence>